<gene>
    <name evidence="2" type="ORF">HD841_002964</name>
</gene>
<evidence type="ECO:0000256" key="1">
    <source>
        <dbReference type="SAM" id="SignalP"/>
    </source>
</evidence>
<feature type="signal peptide" evidence="1">
    <location>
        <begin position="1"/>
        <end position="21"/>
    </location>
</feature>
<accession>A0A7Y9K2Q4</accession>
<dbReference type="RefSeq" id="WP_179509584.1">
    <property type="nucleotide sequence ID" value="NZ_JACCBY010000004.1"/>
</dbReference>
<keyword evidence="3" id="KW-1185">Reference proteome</keyword>
<dbReference type="Proteomes" id="UP000517753">
    <property type="component" value="Unassembled WGS sequence"/>
</dbReference>
<evidence type="ECO:0000313" key="3">
    <source>
        <dbReference type="Proteomes" id="UP000517753"/>
    </source>
</evidence>
<proteinExistence type="predicted"/>
<dbReference type="AlphaFoldDB" id="A0A7Y9K2Q4"/>
<feature type="chain" id="PRO_5031216372" evidence="1">
    <location>
        <begin position="22"/>
        <end position="68"/>
    </location>
</feature>
<comment type="caution">
    <text evidence="2">The sequence shown here is derived from an EMBL/GenBank/DDBJ whole genome shotgun (WGS) entry which is preliminary data.</text>
</comment>
<protein>
    <submittedName>
        <fullName evidence="2">Uncharacterized protein</fullName>
    </submittedName>
</protein>
<organism evidence="2 3">
    <name type="scientific">Sphingomonas melonis</name>
    <dbReference type="NCBI Taxonomy" id="152682"/>
    <lineage>
        <taxon>Bacteria</taxon>
        <taxon>Pseudomonadati</taxon>
        <taxon>Pseudomonadota</taxon>
        <taxon>Alphaproteobacteria</taxon>
        <taxon>Sphingomonadales</taxon>
        <taxon>Sphingomonadaceae</taxon>
        <taxon>Sphingomonas</taxon>
    </lineage>
</organism>
<dbReference type="EMBL" id="JACCBY010000004">
    <property type="protein sequence ID" value="NYD91157.1"/>
    <property type="molecule type" value="Genomic_DNA"/>
</dbReference>
<reference evidence="2 3" key="1">
    <citation type="submission" date="2020-08" db="EMBL/GenBank/DDBJ databases">
        <title>The Agave Microbiome: Exploring the role of microbial communities in plant adaptations to desert environments.</title>
        <authorList>
            <person name="Partida-Martinez L.P."/>
        </authorList>
    </citation>
    <scope>NUCLEOTIDE SEQUENCE [LARGE SCALE GENOMIC DNA]</scope>
    <source>
        <strain evidence="2 3">AS2.3</strain>
    </source>
</reference>
<evidence type="ECO:0000313" key="2">
    <source>
        <dbReference type="EMBL" id="NYD91157.1"/>
    </source>
</evidence>
<name>A0A7Y9K2Q4_9SPHN</name>
<sequence>MNLVTRLLPVMAMVQPTPAWACTLCHSRLAEDVRAALFGPDFWSDLTAVTLPIPVLVAATCVVRKYLL</sequence>
<keyword evidence="1" id="KW-0732">Signal</keyword>